<dbReference type="InterPro" id="IPR009057">
    <property type="entry name" value="Homeodomain-like_sf"/>
</dbReference>
<dbReference type="PROSITE" id="PS51294">
    <property type="entry name" value="HTH_MYB"/>
    <property type="match status" value="1"/>
</dbReference>
<name>A0A2Z6RAX8_9GLOM</name>
<feature type="domain" description="HTH myb-type" evidence="1">
    <location>
        <begin position="1"/>
        <end position="57"/>
    </location>
</feature>
<reference evidence="2 4" key="1">
    <citation type="submission" date="2017-11" db="EMBL/GenBank/DDBJ databases">
        <title>The genome of Rhizophagus clarus HR1 reveals common genetic basis of auxotrophy among arbuscular mycorrhizal fungi.</title>
        <authorList>
            <person name="Kobayashi Y."/>
        </authorList>
    </citation>
    <scope>NUCLEOTIDE SEQUENCE [LARGE SCALE GENOMIC DNA]</scope>
    <source>
        <strain evidence="2 4">HR1</strain>
    </source>
</reference>
<organism evidence="2 4">
    <name type="scientific">Rhizophagus clarus</name>
    <dbReference type="NCBI Taxonomy" id="94130"/>
    <lineage>
        <taxon>Eukaryota</taxon>
        <taxon>Fungi</taxon>
        <taxon>Fungi incertae sedis</taxon>
        <taxon>Mucoromycota</taxon>
        <taxon>Glomeromycotina</taxon>
        <taxon>Glomeromycetes</taxon>
        <taxon>Glomerales</taxon>
        <taxon>Glomeraceae</taxon>
        <taxon>Rhizophagus</taxon>
    </lineage>
</organism>
<dbReference type="AlphaFoldDB" id="A0A2Z6RAX8"/>
<keyword evidence="4" id="KW-1185">Reference proteome</keyword>
<dbReference type="Gene3D" id="1.10.10.60">
    <property type="entry name" value="Homeodomain-like"/>
    <property type="match status" value="1"/>
</dbReference>
<sequence>MKIKGQRFTKEVDDIISEYMKKWGHLSNPYMKIHEKIPKYSSKQIRYRWISKLNPRRNEVKSKFGKLRSENTLKNFWHLRNRSLLKQKKEVNHELNITFEYENANNINPSYFKEKDEENVPPLLSNASRIEILCWVAEEQYKRDFPHKYFNQD</sequence>
<comment type="caution">
    <text evidence="2">The sequence shown here is derived from an EMBL/GenBank/DDBJ whole genome shotgun (WGS) entry which is preliminary data.</text>
</comment>
<gene>
    <name evidence="3" type="ORF">RCL2_002996700</name>
    <name evidence="2" type="ORF">RclHR1_03160002</name>
</gene>
<dbReference type="EMBL" id="BEXD01002402">
    <property type="protein sequence ID" value="GBB98182.1"/>
    <property type="molecule type" value="Genomic_DNA"/>
</dbReference>
<dbReference type="Proteomes" id="UP000615446">
    <property type="component" value="Unassembled WGS sequence"/>
</dbReference>
<protein>
    <recommendedName>
        <fullName evidence="1">HTH myb-type domain-containing protein</fullName>
    </recommendedName>
</protein>
<evidence type="ECO:0000259" key="1">
    <source>
        <dbReference type="PROSITE" id="PS51294"/>
    </source>
</evidence>
<dbReference type="SUPFAM" id="SSF46689">
    <property type="entry name" value="Homeodomain-like"/>
    <property type="match status" value="1"/>
</dbReference>
<dbReference type="InterPro" id="IPR017930">
    <property type="entry name" value="Myb_dom"/>
</dbReference>
<dbReference type="EMBL" id="BLAL01000324">
    <property type="protein sequence ID" value="GET03638.1"/>
    <property type="molecule type" value="Genomic_DNA"/>
</dbReference>
<dbReference type="Proteomes" id="UP000247702">
    <property type="component" value="Unassembled WGS sequence"/>
</dbReference>
<evidence type="ECO:0000313" key="4">
    <source>
        <dbReference type="Proteomes" id="UP000247702"/>
    </source>
</evidence>
<evidence type="ECO:0000313" key="2">
    <source>
        <dbReference type="EMBL" id="GBB98182.1"/>
    </source>
</evidence>
<evidence type="ECO:0000313" key="3">
    <source>
        <dbReference type="EMBL" id="GET03638.1"/>
    </source>
</evidence>
<accession>A0A2Z6RAX8</accession>
<reference evidence="3" key="2">
    <citation type="submission" date="2019-10" db="EMBL/GenBank/DDBJ databases">
        <title>Conservation and host-specific expression of non-tandemly repeated heterogenous ribosome RNA gene in arbuscular mycorrhizal fungi.</title>
        <authorList>
            <person name="Maeda T."/>
            <person name="Kobayashi Y."/>
            <person name="Nakagawa T."/>
            <person name="Ezawa T."/>
            <person name="Yamaguchi K."/>
            <person name="Bino T."/>
            <person name="Nishimoto Y."/>
            <person name="Shigenobu S."/>
            <person name="Kawaguchi M."/>
        </authorList>
    </citation>
    <scope>NUCLEOTIDE SEQUENCE</scope>
    <source>
        <strain evidence="3">HR1</strain>
    </source>
</reference>
<proteinExistence type="predicted"/>
<dbReference type="STRING" id="94130.A0A2Z6RAX8"/>